<evidence type="ECO:0000313" key="4">
    <source>
        <dbReference type="EMBL" id="CAJ1066045.1"/>
    </source>
</evidence>
<dbReference type="InterPro" id="IPR007110">
    <property type="entry name" value="Ig-like_dom"/>
</dbReference>
<dbReference type="InterPro" id="IPR003597">
    <property type="entry name" value="Ig_C1-set"/>
</dbReference>
<evidence type="ECO:0000259" key="3">
    <source>
        <dbReference type="PROSITE" id="PS50835"/>
    </source>
</evidence>
<dbReference type="EMBL" id="OY660873">
    <property type="protein sequence ID" value="CAJ1066045.1"/>
    <property type="molecule type" value="Genomic_DNA"/>
</dbReference>
<dbReference type="Proteomes" id="UP001178508">
    <property type="component" value="Chromosome 10"/>
</dbReference>
<name>A0AAV1FYQ0_XYRNO</name>
<dbReference type="InterPro" id="IPR003599">
    <property type="entry name" value="Ig_sub"/>
</dbReference>
<evidence type="ECO:0000313" key="5">
    <source>
        <dbReference type="Proteomes" id="UP001178508"/>
    </source>
</evidence>
<feature type="domain" description="Ig-like" evidence="3">
    <location>
        <begin position="154"/>
        <end position="261"/>
    </location>
</feature>
<evidence type="ECO:0000256" key="1">
    <source>
        <dbReference type="ARBA" id="ARBA00023319"/>
    </source>
</evidence>
<dbReference type="InterPro" id="IPR036179">
    <property type="entry name" value="Ig-like_dom_sf"/>
</dbReference>
<accession>A0AAV1FYQ0</accession>
<reference evidence="4" key="1">
    <citation type="submission" date="2023-08" db="EMBL/GenBank/DDBJ databases">
        <authorList>
            <person name="Alioto T."/>
            <person name="Alioto T."/>
            <person name="Gomez Garrido J."/>
        </authorList>
    </citation>
    <scope>NUCLEOTIDE SEQUENCE</scope>
</reference>
<keyword evidence="2" id="KW-0472">Membrane</keyword>
<feature type="transmembrane region" description="Helical" evidence="2">
    <location>
        <begin position="7"/>
        <end position="26"/>
    </location>
</feature>
<dbReference type="InterPro" id="IPR013783">
    <property type="entry name" value="Ig-like_fold"/>
</dbReference>
<keyword evidence="1" id="KW-0393">Immunoglobulin domain</keyword>
<dbReference type="InterPro" id="IPR050380">
    <property type="entry name" value="Immune_Resp_Modulators"/>
</dbReference>
<dbReference type="SMART" id="SM00407">
    <property type="entry name" value="IGc1"/>
    <property type="match status" value="1"/>
</dbReference>
<dbReference type="InterPro" id="IPR003006">
    <property type="entry name" value="Ig/MHC_CS"/>
</dbReference>
<dbReference type="Gene3D" id="2.60.40.10">
    <property type="entry name" value="Immunoglobulins"/>
    <property type="match status" value="2"/>
</dbReference>
<dbReference type="PROSITE" id="PS50835">
    <property type="entry name" value="IG_LIKE"/>
    <property type="match status" value="2"/>
</dbReference>
<feature type="transmembrane region" description="Helical" evidence="2">
    <location>
        <begin position="386"/>
        <end position="410"/>
    </location>
</feature>
<evidence type="ECO:0000256" key="2">
    <source>
        <dbReference type="SAM" id="Phobius"/>
    </source>
</evidence>
<sequence length="423" mass="47841">MDLILKILVYLHLLFGVLCVHQVSWLPCPFIDEYVFQNKEGHTETKLIHREALLQFGQKGDSPLNPQLITFLVTGSKLDLRRFTEEEEAEQLECEIRRYSTKGIHVRWPVKGDEHIKDLFTVTGFLRQPSDRAPSGDQDYLSWSVIEDREILTTSVAMVTKTRSPSVRAGLGTVQRLHCQFAVDHKGPDVTVEWHFQHRGERTRLFSHASRTGKTQGGGVVVKSLAGGDASLTIPFTKMSNEGRHICSVSVNPLFASMDVTLHVEEAPRVSLNVEPSLSLQEGEEKKVICMAEKYYPLDVEIVWYVQDPSASGQRVGAPLPKVLQNVLLSSHKNNVDQTFSLSAFFYLEAALRDSGRQFTCSVSHQSLRVPIKKSFILTVEERTSWMFYLTVGFILVSLLIVLFVMLSYLSSVKRKSVEKKPY</sequence>
<keyword evidence="2" id="KW-1133">Transmembrane helix</keyword>
<dbReference type="PANTHER" id="PTHR23411">
    <property type="entry name" value="TAPASIN"/>
    <property type="match status" value="1"/>
</dbReference>
<feature type="domain" description="Ig-like" evidence="3">
    <location>
        <begin position="268"/>
        <end position="377"/>
    </location>
</feature>
<dbReference type="SUPFAM" id="SSF48726">
    <property type="entry name" value="Immunoglobulin"/>
    <property type="match status" value="2"/>
</dbReference>
<dbReference type="InterPro" id="IPR013106">
    <property type="entry name" value="Ig_V-set"/>
</dbReference>
<keyword evidence="5" id="KW-1185">Reference proteome</keyword>
<dbReference type="Pfam" id="PF07654">
    <property type="entry name" value="C1-set"/>
    <property type="match status" value="1"/>
</dbReference>
<organism evidence="4 5">
    <name type="scientific">Xyrichtys novacula</name>
    <name type="common">Pearly razorfish</name>
    <name type="synonym">Hemipteronotus novacula</name>
    <dbReference type="NCBI Taxonomy" id="13765"/>
    <lineage>
        <taxon>Eukaryota</taxon>
        <taxon>Metazoa</taxon>
        <taxon>Chordata</taxon>
        <taxon>Craniata</taxon>
        <taxon>Vertebrata</taxon>
        <taxon>Euteleostomi</taxon>
        <taxon>Actinopterygii</taxon>
        <taxon>Neopterygii</taxon>
        <taxon>Teleostei</taxon>
        <taxon>Neoteleostei</taxon>
        <taxon>Acanthomorphata</taxon>
        <taxon>Eupercaria</taxon>
        <taxon>Labriformes</taxon>
        <taxon>Labridae</taxon>
        <taxon>Xyrichtys</taxon>
    </lineage>
</organism>
<proteinExistence type="predicted"/>
<dbReference type="PROSITE" id="PS00290">
    <property type="entry name" value="IG_MHC"/>
    <property type="match status" value="1"/>
</dbReference>
<protein>
    <submittedName>
        <fullName evidence="4">Tapasin-related protein</fullName>
    </submittedName>
</protein>
<dbReference type="Pfam" id="PF07686">
    <property type="entry name" value="V-set"/>
    <property type="match status" value="1"/>
</dbReference>
<dbReference type="SMART" id="SM00409">
    <property type="entry name" value="IG"/>
    <property type="match status" value="2"/>
</dbReference>
<gene>
    <name evidence="4" type="ORF">XNOV1_A001164</name>
</gene>
<dbReference type="AlphaFoldDB" id="A0AAV1FYQ0"/>
<keyword evidence="2" id="KW-0812">Transmembrane</keyword>